<evidence type="ECO:0000256" key="7">
    <source>
        <dbReference type="ARBA" id="ARBA00022576"/>
    </source>
</evidence>
<dbReference type="InterPro" id="IPR015421">
    <property type="entry name" value="PyrdxlP-dep_Trfase_major"/>
</dbReference>
<dbReference type="EC" id="2.6.1.5" evidence="5 13"/>
<evidence type="ECO:0000256" key="2">
    <source>
        <dbReference type="ARBA" id="ARBA00005203"/>
    </source>
</evidence>
<comment type="function">
    <text evidence="13">Transaminase involved in tyrosine breakdown. Converts tyrosine to p-hydroxyphenylpyruvate.</text>
</comment>
<evidence type="ECO:0000256" key="3">
    <source>
        <dbReference type="ARBA" id="ARBA00007441"/>
    </source>
</evidence>
<proteinExistence type="inferred from homology"/>
<evidence type="ECO:0000256" key="12">
    <source>
        <dbReference type="ARBA" id="ARBA00047798"/>
    </source>
</evidence>
<dbReference type="InterPro" id="IPR015424">
    <property type="entry name" value="PyrdxlP-dep_Trfase"/>
</dbReference>
<dbReference type="InterPro" id="IPR005958">
    <property type="entry name" value="TyrNic_aminoTrfase"/>
</dbReference>
<dbReference type="AlphaFoldDB" id="T1FMB2"/>
<dbReference type="Gene3D" id="3.90.1150.10">
    <property type="entry name" value="Aspartate Aminotransferase, domain 1"/>
    <property type="match status" value="1"/>
</dbReference>
<accession>T1FMB2</accession>
<dbReference type="InParanoid" id="T1FMB2"/>
<dbReference type="PANTHER" id="PTHR45744">
    <property type="entry name" value="TYROSINE AMINOTRANSFERASE"/>
    <property type="match status" value="1"/>
</dbReference>
<dbReference type="HOGENOM" id="CLU_017584_4_2_1"/>
<reference evidence="17" key="3">
    <citation type="submission" date="2015-06" db="UniProtKB">
        <authorList>
            <consortium name="EnsemblMetazoa"/>
        </authorList>
    </citation>
    <scope>IDENTIFICATION</scope>
</reference>
<dbReference type="Gene3D" id="3.40.640.10">
    <property type="entry name" value="Type I PLP-dependent aspartate aminotransferase-like (Major domain)"/>
    <property type="match status" value="1"/>
</dbReference>
<name>T1FMB2_HELRO</name>
<dbReference type="Pfam" id="PF00155">
    <property type="entry name" value="Aminotran_1_2"/>
    <property type="match status" value="1"/>
</dbReference>
<dbReference type="PANTHER" id="PTHR45744:SF2">
    <property type="entry name" value="TYROSINE AMINOTRANSFERASE"/>
    <property type="match status" value="1"/>
</dbReference>
<dbReference type="NCBIfam" id="TIGR01265">
    <property type="entry name" value="tyr_nico_aTase"/>
    <property type="match status" value="1"/>
</dbReference>
<dbReference type="PROSITE" id="PS00105">
    <property type="entry name" value="AA_TRANSFER_CLASS_1"/>
    <property type="match status" value="1"/>
</dbReference>
<dbReference type="CDD" id="cd00609">
    <property type="entry name" value="AAT_like"/>
    <property type="match status" value="1"/>
</dbReference>
<evidence type="ECO:0000313" key="17">
    <source>
        <dbReference type="EnsemblMetazoa" id="HelroP185032"/>
    </source>
</evidence>
<dbReference type="EnsemblMetazoa" id="HelroT185032">
    <property type="protein sequence ID" value="HelroP185032"/>
    <property type="gene ID" value="HelroG185032"/>
</dbReference>
<dbReference type="GO" id="GO:0030170">
    <property type="term" value="F:pyridoxal phosphate binding"/>
    <property type="evidence" value="ECO:0007669"/>
    <property type="project" value="InterPro"/>
</dbReference>
<evidence type="ECO:0000256" key="9">
    <source>
        <dbReference type="ARBA" id="ARBA00022878"/>
    </source>
</evidence>
<comment type="catalytic activity">
    <reaction evidence="12 13">
        <text>L-tyrosine + 2-oxoglutarate = 3-(4-hydroxyphenyl)pyruvate + L-glutamate</text>
        <dbReference type="Rhea" id="RHEA:15093"/>
        <dbReference type="ChEBI" id="CHEBI:16810"/>
        <dbReference type="ChEBI" id="CHEBI:29985"/>
        <dbReference type="ChEBI" id="CHEBI:36242"/>
        <dbReference type="ChEBI" id="CHEBI:58315"/>
        <dbReference type="EC" id="2.6.1.5"/>
    </reaction>
</comment>
<comment type="similarity">
    <text evidence="3 13">Belongs to the class-I pyridoxal-phosphate-dependent aminotransferase family.</text>
</comment>
<evidence type="ECO:0000256" key="11">
    <source>
        <dbReference type="ARBA" id="ARBA00023232"/>
    </source>
</evidence>
<dbReference type="FunCoup" id="T1FMB2">
    <property type="interactions" value="69"/>
</dbReference>
<dbReference type="GO" id="GO:0006559">
    <property type="term" value="P:L-phenylalanine catabolic process"/>
    <property type="evidence" value="ECO:0000318"/>
    <property type="project" value="GO_Central"/>
</dbReference>
<dbReference type="GO" id="GO:0004838">
    <property type="term" value="F:L-tyrosine-2-oxoglutarate transaminase activity"/>
    <property type="evidence" value="ECO:0000318"/>
    <property type="project" value="GO_Central"/>
</dbReference>
<evidence type="ECO:0000256" key="14">
    <source>
        <dbReference type="PIRSR" id="PIRSR000517-1"/>
    </source>
</evidence>
<reference evidence="16 18" key="2">
    <citation type="journal article" date="2013" name="Nature">
        <title>Insights into bilaterian evolution from three spiralian genomes.</title>
        <authorList>
            <person name="Simakov O."/>
            <person name="Marletaz F."/>
            <person name="Cho S.J."/>
            <person name="Edsinger-Gonzales E."/>
            <person name="Havlak P."/>
            <person name="Hellsten U."/>
            <person name="Kuo D.H."/>
            <person name="Larsson T."/>
            <person name="Lv J."/>
            <person name="Arendt D."/>
            <person name="Savage R."/>
            <person name="Osoegawa K."/>
            <person name="de Jong P."/>
            <person name="Grimwood J."/>
            <person name="Chapman J.A."/>
            <person name="Shapiro H."/>
            <person name="Aerts A."/>
            <person name="Otillar R.P."/>
            <person name="Terry A.Y."/>
            <person name="Boore J.L."/>
            <person name="Grigoriev I.V."/>
            <person name="Lindberg D.R."/>
            <person name="Seaver E.C."/>
            <person name="Weisblat D.A."/>
            <person name="Putnam N.H."/>
            <person name="Rokhsar D.S."/>
        </authorList>
    </citation>
    <scope>NUCLEOTIDE SEQUENCE</scope>
</reference>
<dbReference type="SUPFAM" id="SSF53383">
    <property type="entry name" value="PLP-dependent transferases"/>
    <property type="match status" value="1"/>
</dbReference>
<dbReference type="GeneID" id="20209961"/>
<evidence type="ECO:0000313" key="16">
    <source>
        <dbReference type="EMBL" id="ESN98752.1"/>
    </source>
</evidence>
<protein>
    <recommendedName>
        <fullName evidence="6 13">Tyrosine aminotransferase</fullName>
        <shortName evidence="13">TAT</shortName>
        <ecNumber evidence="5 13">2.6.1.5</ecNumber>
    </recommendedName>
</protein>
<evidence type="ECO:0000256" key="6">
    <source>
        <dbReference type="ARBA" id="ARBA00015959"/>
    </source>
</evidence>
<dbReference type="OMA" id="CALDLCI"/>
<dbReference type="NCBIfam" id="TIGR01264">
    <property type="entry name" value="tyr_amTase_E"/>
    <property type="match status" value="1"/>
</dbReference>
<dbReference type="InterPro" id="IPR015422">
    <property type="entry name" value="PyrdxlP-dep_Trfase_small"/>
</dbReference>
<dbReference type="STRING" id="6412.T1FMB2"/>
<dbReference type="OrthoDB" id="7042322at2759"/>
<dbReference type="Proteomes" id="UP000015101">
    <property type="component" value="Unassembled WGS sequence"/>
</dbReference>
<dbReference type="UniPathway" id="UPA00139">
    <property type="reaction ID" value="UER00338"/>
</dbReference>
<comment type="pathway">
    <text evidence="2 13">Amino-acid degradation; L-phenylalanine degradation; acetoacetate and fumarate from L-phenylalanine: step 2/6.</text>
</comment>
<evidence type="ECO:0000259" key="15">
    <source>
        <dbReference type="Pfam" id="PF00155"/>
    </source>
</evidence>
<evidence type="ECO:0000256" key="4">
    <source>
        <dbReference type="ARBA" id="ARBA00011738"/>
    </source>
</evidence>
<feature type="modified residue" description="N6-(pyridoxal phosphate)lysine" evidence="14">
    <location>
        <position position="262"/>
    </location>
</feature>
<evidence type="ECO:0000256" key="10">
    <source>
        <dbReference type="ARBA" id="ARBA00022898"/>
    </source>
</evidence>
<dbReference type="EMBL" id="KB097143">
    <property type="protein sequence ID" value="ESN98752.1"/>
    <property type="molecule type" value="Genomic_DNA"/>
</dbReference>
<comment type="cofactor">
    <cofactor evidence="1 13 14">
        <name>pyridoxal 5'-phosphate</name>
        <dbReference type="ChEBI" id="CHEBI:597326"/>
    </cofactor>
</comment>
<organism evidence="17 18">
    <name type="scientific">Helobdella robusta</name>
    <name type="common">Californian leech</name>
    <dbReference type="NCBI Taxonomy" id="6412"/>
    <lineage>
        <taxon>Eukaryota</taxon>
        <taxon>Metazoa</taxon>
        <taxon>Spiralia</taxon>
        <taxon>Lophotrochozoa</taxon>
        <taxon>Annelida</taxon>
        <taxon>Clitellata</taxon>
        <taxon>Hirudinea</taxon>
        <taxon>Rhynchobdellida</taxon>
        <taxon>Glossiphoniidae</taxon>
        <taxon>Helobdella</taxon>
    </lineage>
</organism>
<dbReference type="InterPro" id="IPR004839">
    <property type="entry name" value="Aminotransferase_I/II_large"/>
</dbReference>
<dbReference type="RefSeq" id="XP_009022726.1">
    <property type="nucleotide sequence ID" value="XM_009024478.1"/>
</dbReference>
<dbReference type="InterPro" id="IPR004838">
    <property type="entry name" value="NHTrfase_class1_PyrdxlP-BS"/>
</dbReference>
<dbReference type="GO" id="GO:0006572">
    <property type="term" value="P:L-tyrosine catabolic process"/>
    <property type="evidence" value="ECO:0000318"/>
    <property type="project" value="GO_Central"/>
</dbReference>
<evidence type="ECO:0000256" key="13">
    <source>
        <dbReference type="PIRNR" id="PIRNR000517"/>
    </source>
</evidence>
<dbReference type="EMBL" id="AMQM01001051">
    <property type="status" value="NOT_ANNOTATED_CDS"/>
    <property type="molecule type" value="Genomic_DNA"/>
</dbReference>
<feature type="domain" description="Aminotransferase class I/classII large" evidence="15">
    <location>
        <begin position="53"/>
        <end position="416"/>
    </location>
</feature>
<keyword evidence="9" id="KW-0828">Tyrosine catabolism</keyword>
<keyword evidence="7" id="KW-0032">Aminotransferase</keyword>
<keyword evidence="8" id="KW-0808">Transferase</keyword>
<dbReference type="PIRSF" id="PIRSF000517">
    <property type="entry name" value="Tyr_transaminase"/>
    <property type="match status" value="1"/>
</dbReference>
<evidence type="ECO:0000256" key="5">
    <source>
        <dbReference type="ARBA" id="ARBA00012749"/>
    </source>
</evidence>
<evidence type="ECO:0000313" key="18">
    <source>
        <dbReference type="Proteomes" id="UP000015101"/>
    </source>
</evidence>
<dbReference type="InterPro" id="IPR005957">
    <property type="entry name" value="Tyrosine_aminoTrfase"/>
</dbReference>
<keyword evidence="18" id="KW-1185">Reference proteome</keyword>
<evidence type="ECO:0000256" key="8">
    <source>
        <dbReference type="ARBA" id="ARBA00022679"/>
    </source>
</evidence>
<keyword evidence="10 13" id="KW-0663">Pyridoxal phosphate</keyword>
<gene>
    <name evidence="17" type="primary">20209961</name>
    <name evidence="16" type="ORF">HELRODRAFT_185032</name>
</gene>
<dbReference type="CTD" id="20209961"/>
<keyword evidence="11" id="KW-0585">Phenylalanine catabolism</keyword>
<evidence type="ECO:0000256" key="1">
    <source>
        <dbReference type="ARBA" id="ARBA00001933"/>
    </source>
</evidence>
<dbReference type="KEGG" id="hro:HELRODRAFT_185032"/>
<dbReference type="eggNOG" id="KOG0259">
    <property type="taxonomic scope" value="Eukaryota"/>
</dbReference>
<comment type="subunit">
    <text evidence="4 13">Homodimer.</text>
</comment>
<sequence length="511" mass="57377">MSHRPTNNQILPQKSEDTKRGWKSVRASWMARNTFNPIRNIVDNMKLIPNPDKKMIALSIGDPTTFGNLPVCDEILQAVEKSLKCQLRNGYSPSMGYDDARDAVAKHYSTPTSILTAEDVFLTCGCSGALDLAISVLAGSGDNILVPRPGFSLYQVLAHSYSIECKYYDLVADRLWEADLLHMESLIDSKTTLIVINNPSNPCGSVWTKEHIMDILKLAEKYQLPIVADEVYADFVFEGEEFHSFASLSSIVPILTCGGLTKKYLVPGWRMGWVLVHDPLKLFNLEVRKGLQALTQRILGPTSFIQGALQSILTHTPEHYFKNSTNLCQNNARCCYEMLSKCKGLKPIMPSGAMYMMVGISMKNFPNFKNDLDFTQNLVTQQSVFCLPAACFQFPDYFRIVLTVPEHIVREACERITEFCKQHYVDINNNNNNNNNNATTTTSNCNGCSKCNNNFGNDENESVKLKDKKMKYEVGSVIINSSKRINDVMEDGQQMLNDVAKHSTDGLHEKN</sequence>
<reference evidence="18" key="1">
    <citation type="submission" date="2012-12" db="EMBL/GenBank/DDBJ databases">
        <authorList>
            <person name="Hellsten U."/>
            <person name="Grimwood J."/>
            <person name="Chapman J.A."/>
            <person name="Shapiro H."/>
            <person name="Aerts A."/>
            <person name="Otillar R.P."/>
            <person name="Terry A.Y."/>
            <person name="Boore J.L."/>
            <person name="Simakov O."/>
            <person name="Marletaz F."/>
            <person name="Cho S.-J."/>
            <person name="Edsinger-Gonzales E."/>
            <person name="Havlak P."/>
            <person name="Kuo D.-H."/>
            <person name="Larsson T."/>
            <person name="Lv J."/>
            <person name="Arendt D."/>
            <person name="Savage R."/>
            <person name="Osoegawa K."/>
            <person name="de Jong P."/>
            <person name="Lindberg D.R."/>
            <person name="Seaver E.C."/>
            <person name="Weisblat D.A."/>
            <person name="Putnam N.H."/>
            <person name="Grigoriev I.V."/>
            <person name="Rokhsar D.S."/>
        </authorList>
    </citation>
    <scope>NUCLEOTIDE SEQUENCE</scope>
</reference>